<keyword evidence="7" id="KW-1185">Reference proteome</keyword>
<gene>
    <name evidence="6" type="ORF">EDD18DRAFT_1465880</name>
</gene>
<comment type="similarity">
    <text evidence="2">Belongs to the class-II pyridoxal-phosphate-dependent aminotransferase family. BioF subfamily.</text>
</comment>
<keyword evidence="6" id="KW-0032">Aminotransferase</keyword>
<organism evidence="6 7">
    <name type="scientific">Armillaria luteobubalina</name>
    <dbReference type="NCBI Taxonomy" id="153913"/>
    <lineage>
        <taxon>Eukaryota</taxon>
        <taxon>Fungi</taxon>
        <taxon>Dikarya</taxon>
        <taxon>Basidiomycota</taxon>
        <taxon>Agaricomycotina</taxon>
        <taxon>Agaricomycetes</taxon>
        <taxon>Agaricomycetidae</taxon>
        <taxon>Agaricales</taxon>
        <taxon>Marasmiineae</taxon>
        <taxon>Physalacriaceae</taxon>
        <taxon>Armillaria</taxon>
    </lineage>
</organism>
<accession>A0AA39URU3</accession>
<evidence type="ECO:0000259" key="5">
    <source>
        <dbReference type="Pfam" id="PF00155"/>
    </source>
</evidence>
<evidence type="ECO:0000313" key="6">
    <source>
        <dbReference type="EMBL" id="KAK0490125.1"/>
    </source>
</evidence>
<dbReference type="InterPro" id="IPR050087">
    <property type="entry name" value="AON_synthase_class-II"/>
</dbReference>
<comment type="cofactor">
    <cofactor evidence="1">
        <name>pyridoxal 5'-phosphate</name>
        <dbReference type="ChEBI" id="CHEBI:597326"/>
    </cofactor>
</comment>
<evidence type="ECO:0000256" key="4">
    <source>
        <dbReference type="ARBA" id="ARBA00022898"/>
    </source>
</evidence>
<dbReference type="GO" id="GO:0008483">
    <property type="term" value="F:transaminase activity"/>
    <property type="evidence" value="ECO:0007669"/>
    <property type="project" value="UniProtKB-KW"/>
</dbReference>
<dbReference type="Proteomes" id="UP001175228">
    <property type="component" value="Unassembled WGS sequence"/>
</dbReference>
<reference evidence="6" key="1">
    <citation type="submission" date="2023-06" db="EMBL/GenBank/DDBJ databases">
        <authorList>
            <consortium name="Lawrence Berkeley National Laboratory"/>
            <person name="Ahrendt S."/>
            <person name="Sahu N."/>
            <person name="Indic B."/>
            <person name="Wong-Bajracharya J."/>
            <person name="Merenyi Z."/>
            <person name="Ke H.-M."/>
            <person name="Monk M."/>
            <person name="Kocsube S."/>
            <person name="Drula E."/>
            <person name="Lipzen A."/>
            <person name="Balint B."/>
            <person name="Henrissat B."/>
            <person name="Andreopoulos B."/>
            <person name="Martin F.M."/>
            <person name="Harder C.B."/>
            <person name="Rigling D."/>
            <person name="Ford K.L."/>
            <person name="Foster G.D."/>
            <person name="Pangilinan J."/>
            <person name="Papanicolaou A."/>
            <person name="Barry K."/>
            <person name="LaButti K."/>
            <person name="Viragh M."/>
            <person name="Koriabine M."/>
            <person name="Yan M."/>
            <person name="Riley R."/>
            <person name="Champramary S."/>
            <person name="Plett K.L."/>
            <person name="Tsai I.J."/>
            <person name="Slot J."/>
            <person name="Sipos G."/>
            <person name="Plett J."/>
            <person name="Nagy L.G."/>
            <person name="Grigoriev I.V."/>
        </authorList>
    </citation>
    <scope>NUCLEOTIDE SEQUENCE</scope>
    <source>
        <strain evidence="6">HWK02</strain>
    </source>
</reference>
<dbReference type="Gene3D" id="3.90.1150.10">
    <property type="entry name" value="Aspartate Aminotransferase, domain 1"/>
    <property type="match status" value="1"/>
</dbReference>
<evidence type="ECO:0000313" key="7">
    <source>
        <dbReference type="Proteomes" id="UP001175228"/>
    </source>
</evidence>
<sequence length="450" mass="49634">MATNYIHRSQCAPYDHRVTTPWGYSISSWEVPISAPNLDLNKEAPLAPVLDLLRPALPTDVPDFFSNDYLSITANPQLNRNVLGAFISSKKLLGSTGSRLLNGNSPSHAETEKYLQSHFNASAALMFTSGYDANVAFFGCVPQAEDIIVFDELVHASVRDGIAAARTSDAYSFFHNSVASLESCISELLKKRPEILAGKSTVFVAVESLYSMDGDFSPLPQIIETLHCHIPKAYCHMVVDEAHTTGLYGSMGRGYVDHLGLQNEVNTVLHTFGKARGLTGAVILTSPIVRKYLVNYARPLIYTTSMPHLHLVAIKSTFDFIAGPEGDRLRKQVYECSQYFATKLRLALKGIPESVLAMCAADRSNDPLVSPVFPLLTSQSLKLAEYLNSKGYVAQAIPFPIVPKGQERIRVVIHAENTFSDIDAFIAILLDWVTSHWYLKNYGNRGCVRT</sequence>
<dbReference type="PANTHER" id="PTHR13693">
    <property type="entry name" value="CLASS II AMINOTRANSFERASE/8-AMINO-7-OXONONANOATE SYNTHASE"/>
    <property type="match status" value="1"/>
</dbReference>
<dbReference type="InterPro" id="IPR004839">
    <property type="entry name" value="Aminotransferase_I/II_large"/>
</dbReference>
<dbReference type="Gene3D" id="3.40.640.10">
    <property type="entry name" value="Type I PLP-dependent aspartate aminotransferase-like (Major domain)"/>
    <property type="match status" value="1"/>
</dbReference>
<keyword evidence="3" id="KW-0808">Transferase</keyword>
<dbReference type="AlphaFoldDB" id="A0AA39URU3"/>
<dbReference type="PANTHER" id="PTHR13693:SF77">
    <property type="entry name" value="8-AMINO-7-OXONONANOATE SYNTHASE"/>
    <property type="match status" value="1"/>
</dbReference>
<protein>
    <submittedName>
        <fullName evidence="6">Aminotransferase</fullName>
    </submittedName>
</protein>
<proteinExistence type="inferred from homology"/>
<dbReference type="InterPro" id="IPR015421">
    <property type="entry name" value="PyrdxlP-dep_Trfase_major"/>
</dbReference>
<feature type="domain" description="Aminotransferase class I/classII large" evidence="5">
    <location>
        <begin position="66"/>
        <end position="426"/>
    </location>
</feature>
<dbReference type="InterPro" id="IPR015424">
    <property type="entry name" value="PyrdxlP-dep_Trfase"/>
</dbReference>
<comment type="caution">
    <text evidence="6">The sequence shown here is derived from an EMBL/GenBank/DDBJ whole genome shotgun (WGS) entry which is preliminary data.</text>
</comment>
<dbReference type="EMBL" id="JAUEPU010000034">
    <property type="protein sequence ID" value="KAK0490125.1"/>
    <property type="molecule type" value="Genomic_DNA"/>
</dbReference>
<dbReference type="InterPro" id="IPR015422">
    <property type="entry name" value="PyrdxlP-dep_Trfase_small"/>
</dbReference>
<dbReference type="GO" id="GO:0030170">
    <property type="term" value="F:pyridoxal phosphate binding"/>
    <property type="evidence" value="ECO:0007669"/>
    <property type="project" value="InterPro"/>
</dbReference>
<evidence type="ECO:0000256" key="3">
    <source>
        <dbReference type="ARBA" id="ARBA00022679"/>
    </source>
</evidence>
<dbReference type="GO" id="GO:0009102">
    <property type="term" value="P:biotin biosynthetic process"/>
    <property type="evidence" value="ECO:0007669"/>
    <property type="project" value="TreeGrafter"/>
</dbReference>
<evidence type="ECO:0000256" key="1">
    <source>
        <dbReference type="ARBA" id="ARBA00001933"/>
    </source>
</evidence>
<evidence type="ECO:0000256" key="2">
    <source>
        <dbReference type="ARBA" id="ARBA00010008"/>
    </source>
</evidence>
<name>A0AA39URU3_9AGAR</name>
<dbReference type="SUPFAM" id="SSF53383">
    <property type="entry name" value="PLP-dependent transferases"/>
    <property type="match status" value="1"/>
</dbReference>
<dbReference type="Pfam" id="PF00155">
    <property type="entry name" value="Aminotran_1_2"/>
    <property type="match status" value="1"/>
</dbReference>
<keyword evidence="4" id="KW-0663">Pyridoxal phosphate</keyword>